<reference evidence="2" key="1">
    <citation type="submission" date="2023-10" db="EMBL/GenBank/DDBJ databases">
        <authorList>
            <person name="Chen Y."/>
            <person name="Shah S."/>
            <person name="Dougan E. K."/>
            <person name="Thang M."/>
            <person name="Chan C."/>
        </authorList>
    </citation>
    <scope>NUCLEOTIDE SEQUENCE [LARGE SCALE GENOMIC DNA]</scope>
</reference>
<feature type="compositionally biased region" description="Basic and acidic residues" evidence="1">
    <location>
        <begin position="177"/>
        <end position="190"/>
    </location>
</feature>
<evidence type="ECO:0000313" key="2">
    <source>
        <dbReference type="EMBL" id="CAK0793735.1"/>
    </source>
</evidence>
<name>A0ABN9PN94_9DINO</name>
<feature type="region of interest" description="Disordered" evidence="1">
    <location>
        <begin position="174"/>
        <end position="201"/>
    </location>
</feature>
<evidence type="ECO:0000256" key="1">
    <source>
        <dbReference type="SAM" id="MobiDB-lite"/>
    </source>
</evidence>
<proteinExistence type="predicted"/>
<evidence type="ECO:0000313" key="3">
    <source>
        <dbReference type="Proteomes" id="UP001189429"/>
    </source>
</evidence>
<protein>
    <submittedName>
        <fullName evidence="2">Uncharacterized protein</fullName>
    </submittedName>
</protein>
<organism evidence="2 3">
    <name type="scientific">Prorocentrum cordatum</name>
    <dbReference type="NCBI Taxonomy" id="2364126"/>
    <lineage>
        <taxon>Eukaryota</taxon>
        <taxon>Sar</taxon>
        <taxon>Alveolata</taxon>
        <taxon>Dinophyceae</taxon>
        <taxon>Prorocentrales</taxon>
        <taxon>Prorocentraceae</taxon>
        <taxon>Prorocentrum</taxon>
    </lineage>
</organism>
<keyword evidence="3" id="KW-1185">Reference proteome</keyword>
<gene>
    <name evidence="2" type="ORF">PCOR1329_LOCUS3939</name>
</gene>
<dbReference type="EMBL" id="CAUYUJ010001024">
    <property type="protein sequence ID" value="CAK0793735.1"/>
    <property type="molecule type" value="Genomic_DNA"/>
</dbReference>
<dbReference type="Proteomes" id="UP001189429">
    <property type="component" value="Unassembled WGS sequence"/>
</dbReference>
<sequence>MEFMNPSIGVSWGYWPVPGAPLLPDIDSSTSMVIGTSIVGCVVSVLLMLPRNVPSLCDDIAKITDEMSKVWQESMDYLCGLTGSIGHESRHTLATRISWLMSEHASLKESEGVAGVVVHLRVRPQRRGAEAGAGLHQRHGGGHGHLGGCEALPAQPESVDEARELWSRRQAAALRARGVDPQHPQAERGPHHAAAAQPEAL</sequence>
<comment type="caution">
    <text evidence="2">The sequence shown here is derived from an EMBL/GenBank/DDBJ whole genome shotgun (WGS) entry which is preliminary data.</text>
</comment>
<accession>A0ABN9PN94</accession>